<dbReference type="Gene3D" id="1.10.540.10">
    <property type="entry name" value="Acyl-CoA dehydrogenase/oxidase, N-terminal domain"/>
    <property type="match status" value="1"/>
</dbReference>
<dbReference type="InterPro" id="IPR013786">
    <property type="entry name" value="AcylCoA_DH/ox_N"/>
</dbReference>
<name>A0ABQ5U023_9PROT</name>
<dbReference type="Pfam" id="PF02771">
    <property type="entry name" value="Acyl-CoA_dh_N"/>
    <property type="match status" value="1"/>
</dbReference>
<dbReference type="PIRSF" id="PIRSF016578">
    <property type="entry name" value="HsaA"/>
    <property type="match status" value="1"/>
</dbReference>
<feature type="domain" description="Acyl-CoA dehydrogenase/oxidase N-terminal" evidence="9">
    <location>
        <begin position="5"/>
        <end position="118"/>
    </location>
</feature>
<comment type="caution">
    <text evidence="10">The sequence shown here is derived from an EMBL/GenBank/DDBJ whole genome shotgun (WGS) entry which is preliminary data.</text>
</comment>
<comment type="similarity">
    <text evidence="2 6">Belongs to the acyl-CoA dehydrogenase family.</text>
</comment>
<dbReference type="InterPro" id="IPR009075">
    <property type="entry name" value="AcylCo_DH/oxidase_C"/>
</dbReference>
<evidence type="ECO:0000256" key="6">
    <source>
        <dbReference type="RuleBase" id="RU362125"/>
    </source>
</evidence>
<evidence type="ECO:0000256" key="4">
    <source>
        <dbReference type="ARBA" id="ARBA00022827"/>
    </source>
</evidence>
<dbReference type="Gene3D" id="2.40.110.10">
    <property type="entry name" value="Butyryl-CoA Dehydrogenase, subunit A, domain 2"/>
    <property type="match status" value="1"/>
</dbReference>
<evidence type="ECO:0000256" key="3">
    <source>
        <dbReference type="ARBA" id="ARBA00022630"/>
    </source>
</evidence>
<dbReference type="Gene3D" id="1.20.140.10">
    <property type="entry name" value="Butyryl-CoA Dehydrogenase, subunit A, domain 3"/>
    <property type="match status" value="1"/>
</dbReference>
<comment type="cofactor">
    <cofactor evidence="1 6">
        <name>FAD</name>
        <dbReference type="ChEBI" id="CHEBI:57692"/>
    </cofactor>
</comment>
<dbReference type="InterPro" id="IPR037069">
    <property type="entry name" value="AcylCoA_DH/ox_N_sf"/>
</dbReference>
<dbReference type="InterPro" id="IPR006091">
    <property type="entry name" value="Acyl-CoA_Oxase/DH_mid-dom"/>
</dbReference>
<keyword evidence="11" id="KW-1185">Reference proteome</keyword>
<protein>
    <submittedName>
        <fullName evidence="10">Citronellyl-CoA dehydrogenase</fullName>
    </submittedName>
</protein>
<reference evidence="10" key="2">
    <citation type="submission" date="2023-01" db="EMBL/GenBank/DDBJ databases">
        <title>Draft genome sequence of Sneathiella chinensis strain NBRC 103408.</title>
        <authorList>
            <person name="Sun Q."/>
            <person name="Mori K."/>
        </authorList>
    </citation>
    <scope>NUCLEOTIDE SEQUENCE</scope>
    <source>
        <strain evidence="10">NBRC 103408</strain>
    </source>
</reference>
<dbReference type="SUPFAM" id="SSF56645">
    <property type="entry name" value="Acyl-CoA dehydrogenase NM domain-like"/>
    <property type="match status" value="1"/>
</dbReference>
<evidence type="ECO:0000313" key="10">
    <source>
        <dbReference type="EMBL" id="GLQ05494.1"/>
    </source>
</evidence>
<dbReference type="Pfam" id="PF00441">
    <property type="entry name" value="Acyl-CoA_dh_1"/>
    <property type="match status" value="1"/>
</dbReference>
<proteinExistence type="inferred from homology"/>
<evidence type="ECO:0000259" key="9">
    <source>
        <dbReference type="Pfam" id="PF02771"/>
    </source>
</evidence>
<reference evidence="10" key="1">
    <citation type="journal article" date="2014" name="Int. J. Syst. Evol. Microbiol.">
        <title>Complete genome of a new Firmicutes species belonging to the dominant human colonic microbiota ('Ruminococcus bicirculans') reveals two chromosomes and a selective capacity to utilize plant glucans.</title>
        <authorList>
            <consortium name="NISC Comparative Sequencing Program"/>
            <person name="Wegmann U."/>
            <person name="Louis P."/>
            <person name="Goesmann A."/>
            <person name="Henrissat B."/>
            <person name="Duncan S.H."/>
            <person name="Flint H.J."/>
        </authorList>
    </citation>
    <scope>NUCLEOTIDE SEQUENCE</scope>
    <source>
        <strain evidence="10">NBRC 103408</strain>
    </source>
</reference>
<dbReference type="PANTHER" id="PTHR48083:SF6">
    <property type="entry name" value="ACYL-COA DEHYDROGENASE 6"/>
    <property type="match status" value="1"/>
</dbReference>
<dbReference type="Pfam" id="PF02770">
    <property type="entry name" value="Acyl-CoA_dh_M"/>
    <property type="match status" value="1"/>
</dbReference>
<dbReference type="RefSeq" id="WP_169559490.1">
    <property type="nucleotide sequence ID" value="NZ_BSNF01000001.1"/>
</dbReference>
<dbReference type="InterPro" id="IPR036250">
    <property type="entry name" value="AcylCo_DH-like_C"/>
</dbReference>
<dbReference type="PROSITE" id="PS00072">
    <property type="entry name" value="ACYL_COA_DH_1"/>
    <property type="match status" value="1"/>
</dbReference>
<organism evidence="10 11">
    <name type="scientific">Sneathiella chinensis</name>
    <dbReference type="NCBI Taxonomy" id="349750"/>
    <lineage>
        <taxon>Bacteria</taxon>
        <taxon>Pseudomonadati</taxon>
        <taxon>Pseudomonadota</taxon>
        <taxon>Alphaproteobacteria</taxon>
        <taxon>Sneathiellales</taxon>
        <taxon>Sneathiellaceae</taxon>
        <taxon>Sneathiella</taxon>
    </lineage>
</organism>
<evidence type="ECO:0000256" key="1">
    <source>
        <dbReference type="ARBA" id="ARBA00001974"/>
    </source>
</evidence>
<dbReference type="InterPro" id="IPR050741">
    <property type="entry name" value="Acyl-CoA_dehydrogenase"/>
</dbReference>
<evidence type="ECO:0000313" key="11">
    <source>
        <dbReference type="Proteomes" id="UP001161409"/>
    </source>
</evidence>
<evidence type="ECO:0000259" key="8">
    <source>
        <dbReference type="Pfam" id="PF02770"/>
    </source>
</evidence>
<evidence type="ECO:0000259" key="7">
    <source>
        <dbReference type="Pfam" id="PF00441"/>
    </source>
</evidence>
<dbReference type="SUPFAM" id="SSF47203">
    <property type="entry name" value="Acyl-CoA dehydrogenase C-terminal domain-like"/>
    <property type="match status" value="1"/>
</dbReference>
<gene>
    <name evidence="10" type="primary">atuD</name>
    <name evidence="10" type="ORF">GCM10007924_07150</name>
</gene>
<dbReference type="InterPro" id="IPR009100">
    <property type="entry name" value="AcylCoA_DH/oxidase_NM_dom_sf"/>
</dbReference>
<evidence type="ECO:0000256" key="2">
    <source>
        <dbReference type="ARBA" id="ARBA00009347"/>
    </source>
</evidence>
<dbReference type="InterPro" id="IPR006089">
    <property type="entry name" value="Acyl-CoA_DH_CS"/>
</dbReference>
<dbReference type="PROSITE" id="PS00073">
    <property type="entry name" value="ACYL_COA_DH_2"/>
    <property type="match status" value="1"/>
</dbReference>
<dbReference type="EMBL" id="BSNF01000001">
    <property type="protein sequence ID" value="GLQ05494.1"/>
    <property type="molecule type" value="Genomic_DNA"/>
</dbReference>
<keyword evidence="3 6" id="KW-0285">Flavoprotein</keyword>
<dbReference type="PANTHER" id="PTHR48083">
    <property type="entry name" value="MEDIUM-CHAIN SPECIFIC ACYL-COA DEHYDROGENASE, MITOCHONDRIAL-RELATED"/>
    <property type="match status" value="1"/>
</dbReference>
<dbReference type="Proteomes" id="UP001161409">
    <property type="component" value="Unassembled WGS sequence"/>
</dbReference>
<keyword evidence="5 6" id="KW-0560">Oxidoreductase</keyword>
<keyword evidence="4 6" id="KW-0274">FAD</keyword>
<feature type="domain" description="Acyl-CoA oxidase/dehydrogenase middle" evidence="8">
    <location>
        <begin position="122"/>
        <end position="217"/>
    </location>
</feature>
<accession>A0ABQ5U023</accession>
<dbReference type="InterPro" id="IPR046373">
    <property type="entry name" value="Acyl-CoA_Oxase/DH_mid-dom_sf"/>
</dbReference>
<evidence type="ECO:0000256" key="5">
    <source>
        <dbReference type="ARBA" id="ARBA00023002"/>
    </source>
</evidence>
<sequence>MIYGPEHKEFMSSLSKFIAQEINPHVDQWEEDGIFPAHELFKKMGDKGFLGVCKPEAFGGMGLDYTYSLAMAETLGEINCGGVPMAIGVQTDMATPALARFGSDYVRENFLRPAIAGDYVACIGVSEPGAGSDVAGIKSYARVDGDDYIINGQKMWITNGTQADFMCMLVNTNDGPIHISKSLIIVPMDTPGITVARKLDKMGMRSSDTAQLFFEDVRVPRKNLIGEEGKGFIYQMKQFQEERLWAAGSGLKSLDITIDETIEYTRQRQAFGKPLLDNQVIHFRLAELKTEVECLRSITYRAVADYVKGQDVTMLASMAKLKVGRLKREVSDACLQYFGGMGFMNETPVSRAYRDGRLASIGGGADEVMLGIICKYMDTLPAQQRG</sequence>
<feature type="domain" description="Acyl-CoA dehydrogenase/oxidase C-terminal" evidence="7">
    <location>
        <begin position="229"/>
        <end position="375"/>
    </location>
</feature>